<organism evidence="7 8">
    <name type="scientific">Hungatella hathewayi</name>
    <dbReference type="NCBI Taxonomy" id="154046"/>
    <lineage>
        <taxon>Bacteria</taxon>
        <taxon>Bacillati</taxon>
        <taxon>Bacillota</taxon>
        <taxon>Clostridia</taxon>
        <taxon>Lachnospirales</taxon>
        <taxon>Lachnospiraceae</taxon>
        <taxon>Hungatella</taxon>
    </lineage>
</organism>
<feature type="domain" description="Tryptophan synthase beta chain-like PALP" evidence="6">
    <location>
        <begin position="7"/>
        <end position="291"/>
    </location>
</feature>
<dbReference type="EMBL" id="CYZE01000001">
    <property type="protein sequence ID" value="CUN59439.1"/>
    <property type="molecule type" value="Genomic_DNA"/>
</dbReference>
<dbReference type="SUPFAM" id="SSF53686">
    <property type="entry name" value="Tryptophan synthase beta subunit-like PLP-dependent enzymes"/>
    <property type="match status" value="1"/>
</dbReference>
<evidence type="ECO:0000259" key="6">
    <source>
        <dbReference type="Pfam" id="PF00291"/>
    </source>
</evidence>
<accession>A0A173Y6D1</accession>
<sequence length="305" mass="35093">METQTYRLGSFYNNELYMKREDLFPYSFGGNKARKAKLFFDEIDRDNYDCIVTYGSSHSNHCRIIANMAVVRNIPCFIICASEVSEPTFNSKFMELFGAKIIIVSLNEVSLAIEQEIERLKTEGKKPYFIPGGGHGRIGTQAYVNCYQEIKKYERINNVYFDYIFFASGTGTTQAGLICGQIQNKDDRKIIGISIARKNPYGRDIIINSIKEYAPTIRIEDIEDKTILLDDYIGNGYGKENEEIKRMIISVLIRYGIPLDSTYTGKAFWGMTKYLENKKITKKSILFIHTGGTPLFFDDMRRMLR</sequence>
<dbReference type="EC" id="4.4.1.15" evidence="7"/>
<comment type="cofactor">
    <cofactor evidence="1">
        <name>pyridoxal 5'-phosphate</name>
        <dbReference type="ChEBI" id="CHEBI:597326"/>
    </cofactor>
</comment>
<dbReference type="GO" id="GO:1901605">
    <property type="term" value="P:alpha-amino acid metabolic process"/>
    <property type="evidence" value="ECO:0007669"/>
    <property type="project" value="UniProtKB-ARBA"/>
</dbReference>
<dbReference type="RefSeq" id="WP_055652972.1">
    <property type="nucleotide sequence ID" value="NZ_CABIXC010000001.1"/>
</dbReference>
<protein>
    <submittedName>
        <fullName evidence="7">1-aminocyclopropane-1-carboxylate deaminase</fullName>
        <ecNumber evidence="7">3.5.99.7</ecNumber>
        <ecNumber evidence="7">4.4.1.15</ecNumber>
    </submittedName>
</protein>
<gene>
    <name evidence="7" type="primary">dcyD_1</name>
    <name evidence="7" type="ORF">ERS852407_00656</name>
</gene>
<dbReference type="EC" id="3.5.99.7" evidence="7"/>
<comment type="similarity">
    <text evidence="2">Belongs to the ACC deaminase/D-cysteine desulfhydrase family.</text>
</comment>
<keyword evidence="7" id="KW-0456">Lyase</keyword>
<name>A0A173Y6D1_9FIRM</name>
<proteinExistence type="inferred from homology"/>
<feature type="modified residue" description="N6-(pyridoxal phosphate)lysine" evidence="5">
    <location>
        <position position="32"/>
    </location>
</feature>
<dbReference type="Proteomes" id="UP000095651">
    <property type="component" value="Unassembled WGS sequence"/>
</dbReference>
<dbReference type="PANTHER" id="PTHR43780">
    <property type="entry name" value="1-AMINOCYCLOPROPANE-1-CARBOXYLATE DEAMINASE-RELATED"/>
    <property type="match status" value="1"/>
</dbReference>
<dbReference type="InterPro" id="IPR027278">
    <property type="entry name" value="ACCD_DCysDesulf"/>
</dbReference>
<evidence type="ECO:0000313" key="8">
    <source>
        <dbReference type="Proteomes" id="UP000095651"/>
    </source>
</evidence>
<reference evidence="7 8" key="1">
    <citation type="submission" date="2015-09" db="EMBL/GenBank/DDBJ databases">
        <authorList>
            <consortium name="Pathogen Informatics"/>
        </authorList>
    </citation>
    <scope>NUCLEOTIDE SEQUENCE [LARGE SCALE GENOMIC DNA]</scope>
    <source>
        <strain evidence="7 8">2789STDY5608850</strain>
    </source>
</reference>
<evidence type="ECO:0000256" key="4">
    <source>
        <dbReference type="PIRSR" id="PIRSR006278-1"/>
    </source>
</evidence>
<dbReference type="PIRSF" id="PIRSF006278">
    <property type="entry name" value="ACCD_DCysDesulf"/>
    <property type="match status" value="1"/>
</dbReference>
<evidence type="ECO:0000256" key="2">
    <source>
        <dbReference type="ARBA" id="ARBA00008639"/>
    </source>
</evidence>
<dbReference type="InterPro" id="IPR001926">
    <property type="entry name" value="TrpB-like_PALP"/>
</dbReference>
<dbReference type="PANTHER" id="PTHR43780:SF2">
    <property type="entry name" value="1-AMINOCYCLOPROPANE-1-CARBOXYLATE DEAMINASE-RELATED"/>
    <property type="match status" value="1"/>
</dbReference>
<evidence type="ECO:0000256" key="1">
    <source>
        <dbReference type="ARBA" id="ARBA00001933"/>
    </source>
</evidence>
<dbReference type="Gene3D" id="3.40.50.1100">
    <property type="match status" value="2"/>
</dbReference>
<evidence type="ECO:0000256" key="3">
    <source>
        <dbReference type="ARBA" id="ARBA00022898"/>
    </source>
</evidence>
<dbReference type="GO" id="GO:0019148">
    <property type="term" value="F:D-cysteine desulfhydrase activity"/>
    <property type="evidence" value="ECO:0007669"/>
    <property type="project" value="UniProtKB-EC"/>
</dbReference>
<dbReference type="GO" id="GO:0008660">
    <property type="term" value="F:1-aminocyclopropane-1-carboxylate deaminase activity"/>
    <property type="evidence" value="ECO:0007669"/>
    <property type="project" value="UniProtKB-EC"/>
</dbReference>
<evidence type="ECO:0000313" key="7">
    <source>
        <dbReference type="EMBL" id="CUN59439.1"/>
    </source>
</evidence>
<dbReference type="Pfam" id="PF00291">
    <property type="entry name" value="PALP"/>
    <property type="match status" value="1"/>
</dbReference>
<feature type="active site" description="Nucleophile" evidence="4">
    <location>
        <position position="59"/>
    </location>
</feature>
<keyword evidence="7" id="KW-0378">Hydrolase</keyword>
<dbReference type="AlphaFoldDB" id="A0A173Y6D1"/>
<dbReference type="InterPro" id="IPR036052">
    <property type="entry name" value="TrpB-like_PALP_sf"/>
</dbReference>
<keyword evidence="3 5" id="KW-0663">Pyridoxal phosphate</keyword>
<evidence type="ECO:0000256" key="5">
    <source>
        <dbReference type="PIRSR" id="PIRSR006278-2"/>
    </source>
</evidence>